<dbReference type="STRING" id="645134.A0A0L0HH14"/>
<comment type="subcellular location">
    <subcellularLocation>
        <location evidence="1">Nucleus</location>
    </subcellularLocation>
</comment>
<organism evidence="3 4">
    <name type="scientific">Spizellomyces punctatus (strain DAOM BR117)</name>
    <dbReference type="NCBI Taxonomy" id="645134"/>
    <lineage>
        <taxon>Eukaryota</taxon>
        <taxon>Fungi</taxon>
        <taxon>Fungi incertae sedis</taxon>
        <taxon>Chytridiomycota</taxon>
        <taxon>Chytridiomycota incertae sedis</taxon>
        <taxon>Chytridiomycetes</taxon>
        <taxon>Spizellomycetales</taxon>
        <taxon>Spizellomycetaceae</taxon>
        <taxon>Spizellomyces</taxon>
    </lineage>
</organism>
<dbReference type="RefSeq" id="XP_016608447.1">
    <property type="nucleotide sequence ID" value="XM_016752963.1"/>
</dbReference>
<gene>
    <name evidence="3" type="ORF">SPPG_04731</name>
</gene>
<dbReference type="OMA" id="EEHTEMI"/>
<evidence type="ECO:0000256" key="1">
    <source>
        <dbReference type="ARBA" id="ARBA00004123"/>
    </source>
</evidence>
<keyword evidence="4" id="KW-1185">Reference proteome</keyword>
<protein>
    <recommendedName>
        <fullName evidence="5">Mini-chromosome maintenance complex-binding protein</fullName>
    </recommendedName>
</protein>
<dbReference type="FunCoup" id="A0A0L0HH14">
    <property type="interactions" value="10"/>
</dbReference>
<evidence type="ECO:0000313" key="3">
    <source>
        <dbReference type="EMBL" id="KND00408.1"/>
    </source>
</evidence>
<dbReference type="InterPro" id="IPR019140">
    <property type="entry name" value="MCM_complex-bd"/>
</dbReference>
<dbReference type="GeneID" id="27688163"/>
<evidence type="ECO:0000256" key="2">
    <source>
        <dbReference type="ARBA" id="ARBA00023242"/>
    </source>
</evidence>
<dbReference type="OrthoDB" id="329666at2759"/>
<dbReference type="Proteomes" id="UP000053201">
    <property type="component" value="Unassembled WGS sequence"/>
</dbReference>
<evidence type="ECO:0008006" key="5">
    <source>
        <dbReference type="Google" id="ProtNLM"/>
    </source>
</evidence>
<dbReference type="AlphaFoldDB" id="A0A0L0HH14"/>
<dbReference type="eggNOG" id="KOG2545">
    <property type="taxonomic scope" value="Eukaryota"/>
</dbReference>
<dbReference type="PANTHER" id="PTHR13489">
    <property type="entry name" value="MINI-CHROMOSOME MAINTENANCE COMPLEX-BINDING PROTEIN"/>
    <property type="match status" value="1"/>
</dbReference>
<evidence type="ECO:0000313" key="4">
    <source>
        <dbReference type="Proteomes" id="UP000053201"/>
    </source>
</evidence>
<sequence length="604" mass="67521">MTPPRVEDYVARPLEVIYELIDQSNMTVDNVRDQFSNAFQTDADLSRIPSLNHASLSTLPDRSLVRFRCMVQDNSFNVQEYFTEITLRNTTTGEEVKVSTLYCDTVQDRPGFTVVEADMMNFSSNNVAEKQPVFCVSVPGETDWAKEGFRRIGEDEDDVSSDIASLSLNDAPTHLDEKLRGKFPIPQDKYAVGAMVKTYGEDPQFHLNDVLDVVGVLEKVDNPSDDSQADDIAVDAATGMEFALPPDGAEQACFSSIPRIHAVFFRNLGRSHMNPSVRNLSRAKELASDMNIILLRTRLLEHFCTQLFGDRLAAEYLLLHLLSKIHHRATDDTPIGYLPINICGCPSTSTHPDFTSSIAQLVSSLVPRFHRIALTLKHLNEETHLVPAQGRDGEKDDIGVSAGELQLADGTCILVDEMTLEDGILKERGVRNVAHLGEVIRTAKLPYIIRYGEMKRNVDYNFLVISQGRCMFAIDCIIPLIPTTDESVDTPLPDDLKNDARIFLGLFPEEDYQVPSDMVELIGRQYAEQRAADFEAGRPVTTNLDLSRRLEVARLVTKSFGRSSLDVECWDHAGMLESERMARVRKLPERGSVRQPQSGLSVGR</sequence>
<dbReference type="GO" id="GO:0003682">
    <property type="term" value="F:chromatin binding"/>
    <property type="evidence" value="ECO:0007669"/>
    <property type="project" value="TreeGrafter"/>
</dbReference>
<dbReference type="GO" id="GO:0005634">
    <property type="term" value="C:nucleus"/>
    <property type="evidence" value="ECO:0007669"/>
    <property type="project" value="UniProtKB-SubCell"/>
</dbReference>
<name>A0A0L0HH14_SPIPD</name>
<dbReference type="VEuPathDB" id="FungiDB:SPPG_04731"/>
<dbReference type="GO" id="GO:0006261">
    <property type="term" value="P:DNA-templated DNA replication"/>
    <property type="evidence" value="ECO:0007669"/>
    <property type="project" value="TreeGrafter"/>
</dbReference>
<dbReference type="EMBL" id="KQ257456">
    <property type="protein sequence ID" value="KND00408.1"/>
    <property type="molecule type" value="Genomic_DNA"/>
</dbReference>
<keyword evidence="2" id="KW-0539">Nucleus</keyword>
<accession>A0A0L0HH14</accession>
<dbReference type="Pfam" id="PF09739">
    <property type="entry name" value="MCM_bind"/>
    <property type="match status" value="2"/>
</dbReference>
<dbReference type="PANTHER" id="PTHR13489:SF0">
    <property type="entry name" value="MINI-CHROMOSOME MAINTENANCE COMPLEX-BINDING PROTEIN"/>
    <property type="match status" value="1"/>
</dbReference>
<reference evidence="3 4" key="1">
    <citation type="submission" date="2009-08" db="EMBL/GenBank/DDBJ databases">
        <title>The Genome Sequence of Spizellomyces punctatus strain DAOM BR117.</title>
        <authorList>
            <consortium name="The Broad Institute Genome Sequencing Platform"/>
            <person name="Russ C."/>
            <person name="Cuomo C."/>
            <person name="Shea T."/>
            <person name="Young S.K."/>
            <person name="Zeng Q."/>
            <person name="Koehrsen M."/>
            <person name="Haas B."/>
            <person name="Borodovsky M."/>
            <person name="Guigo R."/>
            <person name="Alvarado L."/>
            <person name="Berlin A."/>
            <person name="Bochicchio J."/>
            <person name="Borenstein D."/>
            <person name="Chapman S."/>
            <person name="Chen Z."/>
            <person name="Engels R."/>
            <person name="Freedman E."/>
            <person name="Gellesch M."/>
            <person name="Goldberg J."/>
            <person name="Griggs A."/>
            <person name="Gujja S."/>
            <person name="Heiman D."/>
            <person name="Hepburn T."/>
            <person name="Howarth C."/>
            <person name="Jen D."/>
            <person name="Larson L."/>
            <person name="Lewis B."/>
            <person name="Mehta T."/>
            <person name="Park D."/>
            <person name="Pearson M."/>
            <person name="Roberts A."/>
            <person name="Saif S."/>
            <person name="Shenoy N."/>
            <person name="Sisk P."/>
            <person name="Stolte C."/>
            <person name="Sykes S."/>
            <person name="Thomson T."/>
            <person name="Walk T."/>
            <person name="White J."/>
            <person name="Yandava C."/>
            <person name="Burger G."/>
            <person name="Gray M.W."/>
            <person name="Holland P.W.H."/>
            <person name="King N."/>
            <person name="Lang F.B.F."/>
            <person name="Roger A.J."/>
            <person name="Ruiz-Trillo I."/>
            <person name="Lander E."/>
            <person name="Nusbaum C."/>
        </authorList>
    </citation>
    <scope>NUCLEOTIDE SEQUENCE [LARGE SCALE GENOMIC DNA]</scope>
    <source>
        <strain evidence="3 4">DAOM BR117</strain>
    </source>
</reference>
<proteinExistence type="predicted"/>
<dbReference type="InParanoid" id="A0A0L0HH14"/>